<comment type="caution">
    <text evidence="1">The sequence shown here is derived from an EMBL/GenBank/DDBJ whole genome shotgun (WGS) entry which is preliminary data.</text>
</comment>
<dbReference type="AlphaFoldDB" id="A0A5I6HUQ8"/>
<protein>
    <submittedName>
        <fullName evidence="1">Uncharacterized protein</fullName>
    </submittedName>
</protein>
<gene>
    <name evidence="1" type="ORF">EHB58_12840</name>
</gene>
<proteinExistence type="predicted"/>
<reference evidence="1" key="1">
    <citation type="submission" date="2018-11" db="EMBL/GenBank/DDBJ databases">
        <authorList>
            <person name="Ashton P.M."/>
            <person name="Dallman T."/>
            <person name="Nair S."/>
            <person name="De Pinna E."/>
            <person name="Peters T."/>
            <person name="Grant K."/>
        </authorList>
    </citation>
    <scope>NUCLEOTIDE SEQUENCE</scope>
    <source>
        <strain evidence="1">638096</strain>
    </source>
</reference>
<name>A0A5I6HUQ8_SALET</name>
<organism evidence="1">
    <name type="scientific">Salmonella enterica subsp. enterica serovar Hull</name>
    <dbReference type="NCBI Taxonomy" id="1403564"/>
    <lineage>
        <taxon>Bacteria</taxon>
        <taxon>Pseudomonadati</taxon>
        <taxon>Pseudomonadota</taxon>
        <taxon>Gammaproteobacteria</taxon>
        <taxon>Enterobacterales</taxon>
        <taxon>Enterobacteriaceae</taxon>
        <taxon>Salmonella</taxon>
    </lineage>
</organism>
<evidence type="ECO:0000313" key="1">
    <source>
        <dbReference type="EMBL" id="EBZ8649079.1"/>
    </source>
</evidence>
<dbReference type="EMBL" id="AAHSMS010000014">
    <property type="protein sequence ID" value="EBZ8649079.1"/>
    <property type="molecule type" value="Genomic_DNA"/>
</dbReference>
<sequence>MRKKQAEKLFCDAMDALAKVGESSLNYCLSYARGFMAAENKKEYLHEWEDGTMRLKVSDGEQVH</sequence>
<accession>A0A5I6HUQ8</accession>